<comment type="caution">
    <text evidence="1">The sequence shown here is derived from an EMBL/GenBank/DDBJ whole genome shotgun (WGS) entry which is preliminary data.</text>
</comment>
<dbReference type="Proteomes" id="UP001239111">
    <property type="component" value="Chromosome 1"/>
</dbReference>
<protein>
    <submittedName>
        <fullName evidence="1">Uncharacterized protein</fullName>
    </submittedName>
</protein>
<gene>
    <name evidence="1" type="ORF">QAD02_023960</name>
</gene>
<keyword evidence="2" id="KW-1185">Reference proteome</keyword>
<name>A0ACC2PX34_9HYME</name>
<sequence length="1275" mass="143721">MDSIMENPTESYAVYNNIVRFCYAVSKNEEDEMIKILKEGFNINSMIPHFNPMRYVAPDLIGSTAAHYAFSQDPNSRIPFNDSKIFVTNGSDFTLKNGSGLTVLHVSIEKILHPFMSVMTSGFRGLKEALSVHIQHEIKYNPASNYGLTHLHIACMISHLEAIEYFLKIDSSSINEVILQNSPFLAGYSALHLAAYFGTYETVECLLNHGADIHWQDADGLTPFQLIFERLEMVCKDYNPKYGSVTKKFKEDTSKILVLFINKSCADVNLAHQLCIACIEQSSPITEKLLKSDVDVNAKVTTLEMTALHFAAYFNFNITMQLLKYGANIFAKDIRGRTPLDICIARYGCRSICLLPSINLLKNHIFCQNFTIRVLSTIFLDDGKLRGLENVQSHPDMNTSCISFGSPIWPGYTPLHLAVTFSESQFPKPEFGCWYYSLSEPNGCRIIKYLISCGADVTRQDANGQTPLHLAFQLKKKDVMSLILNEYSNFNNNPVSASGLSHFHIACIMGNIDAMKKFIAKKVRVNCGVLSDFEVNHEIDETAIPGSSIVFKTGTTPLHIAVRMKKFDIVKLLVEHGADVKLKDADGMTPVHMMAYDEYSATNLLKMMNCLMHYILMVENFAEYCKSLEVIFKQINPIVISTLLQFEAISKTSMAISEPGPDAMIKVKSYFKNLKILKLMIDNHVKDRHITVDHLLDAFRCTGMEDKIPKRLRIETTASLLSLDWKSLGVLDSRSGMSQLHVACAINKMDIVKTLLESGADVNCKLSADSPVFPGYSPLHIAIEFSHHEKPDEEFTDLIELLLKCGADPTVQDVKDQTPLHLAYKYDERAIMTILLQSDKIFVSNPVNQLALSHFHIACSQNSIEAVEKFILSGVDVNACNYLLHLILWRREEEYMKNCGCTPIQMATCPKVIELLLSHGADPNLQDYRGWNALHYACKRDGNNDAIKLLITSGKVNINATTVKDLTALNLYVKKLRYESDQQDHDVIRLFLQHGAIIKNNTFKNALDSDSGDVFEVLLECGPDAVSITEGEDNVFHELFQGYSFETSDCIKHIQRLSKLGFDIDSQDSSGKTPLHVAFEQSEGDGVIALLSCGADVNILDHKGRIAFDPGLDESAIKFYVRHIEKLEIFERPVSPLVRTNMILTRNRVYGPDINIPERQRGYLEHEELTKIGGISLSGNLSLYEFLFMKPSQLLKLADDKKLIEIRDSPDFYETFAEFGGVLKYQMRVAERERLLHFARKSMHVLFKSKLPELCIQHIVVHLKNHDLTSLTTIK</sequence>
<organism evidence="1 2">
    <name type="scientific">Eretmocerus hayati</name>
    <dbReference type="NCBI Taxonomy" id="131215"/>
    <lineage>
        <taxon>Eukaryota</taxon>
        <taxon>Metazoa</taxon>
        <taxon>Ecdysozoa</taxon>
        <taxon>Arthropoda</taxon>
        <taxon>Hexapoda</taxon>
        <taxon>Insecta</taxon>
        <taxon>Pterygota</taxon>
        <taxon>Neoptera</taxon>
        <taxon>Endopterygota</taxon>
        <taxon>Hymenoptera</taxon>
        <taxon>Apocrita</taxon>
        <taxon>Proctotrupomorpha</taxon>
        <taxon>Chalcidoidea</taxon>
        <taxon>Aphelinidae</taxon>
        <taxon>Aphelininae</taxon>
        <taxon>Eretmocerus</taxon>
    </lineage>
</organism>
<evidence type="ECO:0000313" key="1">
    <source>
        <dbReference type="EMBL" id="KAJ8688165.1"/>
    </source>
</evidence>
<accession>A0ACC2PX34</accession>
<evidence type="ECO:0000313" key="2">
    <source>
        <dbReference type="Proteomes" id="UP001239111"/>
    </source>
</evidence>
<proteinExistence type="predicted"/>
<reference evidence="1" key="1">
    <citation type="submission" date="2023-04" db="EMBL/GenBank/DDBJ databases">
        <title>A chromosome-level genome assembly of the parasitoid wasp Eretmocerus hayati.</title>
        <authorList>
            <person name="Zhong Y."/>
            <person name="Liu S."/>
            <person name="Liu Y."/>
        </authorList>
    </citation>
    <scope>NUCLEOTIDE SEQUENCE</scope>
    <source>
        <strain evidence="1">ZJU_SS_LIU_2023</strain>
    </source>
</reference>
<dbReference type="EMBL" id="CM056741">
    <property type="protein sequence ID" value="KAJ8688165.1"/>
    <property type="molecule type" value="Genomic_DNA"/>
</dbReference>